<gene>
    <name evidence="1" type="primary">g4696</name>
    <name evidence="1" type="ORF">NpPPO83_00004696</name>
</gene>
<accession>A0ACB5S0F0</accession>
<evidence type="ECO:0000313" key="2">
    <source>
        <dbReference type="Proteomes" id="UP001165186"/>
    </source>
</evidence>
<sequence>MPPRPFPYPCSVGVDICSIQRVKSLVQRRPRHAQPESTSLPQLHPFLARVFSFHEILLFNLRFKTLLHEPATGHDPAIVTSAVRYLAGRFAAKEAVIKAVQSRRILLKDVLVATDGGQPYAIVLDRSPVMTHVQRLYLNQTYGFSIPISTETDQHVASSPSPDLEGHPDVASGLEQCEGQVAKLSISHDGDYATAVCLAAVQSDSTSRTLL</sequence>
<evidence type="ECO:0000313" key="1">
    <source>
        <dbReference type="EMBL" id="GME26233.1"/>
    </source>
</evidence>
<keyword evidence="2" id="KW-1185">Reference proteome</keyword>
<proteinExistence type="predicted"/>
<name>A0ACB5S0F0_9PEZI</name>
<organism evidence="1 2">
    <name type="scientific">Neofusicoccum parvum</name>
    <dbReference type="NCBI Taxonomy" id="310453"/>
    <lineage>
        <taxon>Eukaryota</taxon>
        <taxon>Fungi</taxon>
        <taxon>Dikarya</taxon>
        <taxon>Ascomycota</taxon>
        <taxon>Pezizomycotina</taxon>
        <taxon>Dothideomycetes</taxon>
        <taxon>Dothideomycetes incertae sedis</taxon>
        <taxon>Botryosphaeriales</taxon>
        <taxon>Botryosphaeriaceae</taxon>
        <taxon>Neofusicoccum</taxon>
    </lineage>
</organism>
<comment type="caution">
    <text evidence="1">The sequence shown here is derived from an EMBL/GenBank/DDBJ whole genome shotgun (WGS) entry which is preliminary data.</text>
</comment>
<dbReference type="EMBL" id="BSXG01000026">
    <property type="protein sequence ID" value="GME26233.1"/>
    <property type="molecule type" value="Genomic_DNA"/>
</dbReference>
<reference evidence="1" key="1">
    <citation type="submission" date="2024-09" db="EMBL/GenBank/DDBJ databases">
        <title>Draft Genome Sequences of Neofusicoccum parvum.</title>
        <authorList>
            <person name="Ashida A."/>
            <person name="Camagna M."/>
            <person name="Tanaka A."/>
            <person name="Takemoto D."/>
        </authorList>
    </citation>
    <scope>NUCLEOTIDE SEQUENCE</scope>
    <source>
        <strain evidence="1">PPO83</strain>
    </source>
</reference>
<dbReference type="Proteomes" id="UP001165186">
    <property type="component" value="Unassembled WGS sequence"/>
</dbReference>
<protein>
    <submittedName>
        <fullName evidence="1">Holo-acyl-carrier-protein synthase</fullName>
    </submittedName>
</protein>